<evidence type="ECO:0000256" key="1">
    <source>
        <dbReference type="SAM" id="MobiDB-lite"/>
    </source>
</evidence>
<dbReference type="Proteomes" id="UP001642360">
    <property type="component" value="Unassembled WGS sequence"/>
</dbReference>
<feature type="region of interest" description="Disordered" evidence="1">
    <location>
        <begin position="185"/>
        <end position="205"/>
    </location>
</feature>
<organism evidence="2 3">
    <name type="scientific">Ilex paraguariensis</name>
    <name type="common">yerba mate</name>
    <dbReference type="NCBI Taxonomy" id="185542"/>
    <lineage>
        <taxon>Eukaryota</taxon>
        <taxon>Viridiplantae</taxon>
        <taxon>Streptophyta</taxon>
        <taxon>Embryophyta</taxon>
        <taxon>Tracheophyta</taxon>
        <taxon>Spermatophyta</taxon>
        <taxon>Magnoliopsida</taxon>
        <taxon>eudicotyledons</taxon>
        <taxon>Gunneridae</taxon>
        <taxon>Pentapetalae</taxon>
        <taxon>asterids</taxon>
        <taxon>campanulids</taxon>
        <taxon>Aquifoliales</taxon>
        <taxon>Aquifoliaceae</taxon>
        <taxon>Ilex</taxon>
    </lineage>
</organism>
<gene>
    <name evidence="2" type="ORF">ILEXP_LOCUS27419</name>
</gene>
<feature type="compositionally biased region" description="Basic and acidic residues" evidence="1">
    <location>
        <begin position="140"/>
        <end position="149"/>
    </location>
</feature>
<reference evidence="2 3" key="1">
    <citation type="submission" date="2024-02" db="EMBL/GenBank/DDBJ databases">
        <authorList>
            <person name="Vignale AGUSTIN F."/>
            <person name="Sosa J E."/>
            <person name="Modenutti C."/>
        </authorList>
    </citation>
    <scope>NUCLEOTIDE SEQUENCE [LARGE SCALE GENOMIC DNA]</scope>
</reference>
<feature type="region of interest" description="Disordered" evidence="1">
    <location>
        <begin position="140"/>
        <end position="167"/>
    </location>
</feature>
<proteinExistence type="predicted"/>
<keyword evidence="3" id="KW-1185">Reference proteome</keyword>
<comment type="caution">
    <text evidence="2">The sequence shown here is derived from an EMBL/GenBank/DDBJ whole genome shotgun (WGS) entry which is preliminary data.</text>
</comment>
<sequence>ISWVDGKLMDSMILGVTKVLKWCTRMVIPLVWPTMLENSVAKERMVLSPSLPIEVRDNGLGVINECLTTGEDGNLGTKNRKVCDVSQFQGDVGTEMLHGDDIPVCLLNRQNFSSASSFFLVDHSYKRRWKQNYLVDDENGLFRDKEPPDKGFSSDQESSKKWVDMIEDSGDDEAQRLALVSHVVEESSYSSTGCSPSENTDLPSL</sequence>
<dbReference type="AlphaFoldDB" id="A0ABC8SS60"/>
<name>A0ABC8SS60_9AQUA</name>
<evidence type="ECO:0000313" key="3">
    <source>
        <dbReference type="Proteomes" id="UP001642360"/>
    </source>
</evidence>
<feature type="non-terminal residue" evidence="2">
    <location>
        <position position="1"/>
    </location>
</feature>
<dbReference type="EMBL" id="CAUOFW020003238">
    <property type="protein sequence ID" value="CAK9158756.1"/>
    <property type="molecule type" value="Genomic_DNA"/>
</dbReference>
<feature type="compositionally biased region" description="Polar residues" evidence="1">
    <location>
        <begin position="192"/>
        <end position="205"/>
    </location>
</feature>
<accession>A0ABC8SS60</accession>
<evidence type="ECO:0000313" key="2">
    <source>
        <dbReference type="EMBL" id="CAK9158756.1"/>
    </source>
</evidence>
<protein>
    <submittedName>
        <fullName evidence="2">Uncharacterized protein</fullName>
    </submittedName>
</protein>